<evidence type="ECO:0000256" key="3">
    <source>
        <dbReference type="PROSITE-ProRule" id="PRU00339"/>
    </source>
</evidence>
<gene>
    <name evidence="4" type="ORF">MEUPH1_LOCUS16215</name>
</gene>
<dbReference type="SUPFAM" id="SSF48452">
    <property type="entry name" value="TPR-like"/>
    <property type="match status" value="2"/>
</dbReference>
<dbReference type="AlphaFoldDB" id="A0AAV0WYR1"/>
<dbReference type="InterPro" id="IPR011990">
    <property type="entry name" value="TPR-like_helical_dom_sf"/>
</dbReference>
<evidence type="ECO:0000313" key="5">
    <source>
        <dbReference type="Proteomes" id="UP001160148"/>
    </source>
</evidence>
<dbReference type="Pfam" id="PF07719">
    <property type="entry name" value="TPR_2"/>
    <property type="match status" value="1"/>
</dbReference>
<feature type="repeat" description="TPR" evidence="3">
    <location>
        <begin position="481"/>
        <end position="514"/>
    </location>
</feature>
<evidence type="ECO:0000256" key="2">
    <source>
        <dbReference type="ARBA" id="ARBA00022803"/>
    </source>
</evidence>
<evidence type="ECO:0000256" key="1">
    <source>
        <dbReference type="ARBA" id="ARBA00022737"/>
    </source>
</evidence>
<dbReference type="EMBL" id="CARXXK010000003">
    <property type="protein sequence ID" value="CAI6360983.1"/>
    <property type="molecule type" value="Genomic_DNA"/>
</dbReference>
<comment type="caution">
    <text evidence="4">The sequence shown here is derived from an EMBL/GenBank/DDBJ whole genome shotgun (WGS) entry which is preliminary data.</text>
</comment>
<name>A0AAV0WYR1_9HEMI</name>
<dbReference type="GO" id="GO:0097363">
    <property type="term" value="F:protein O-acetylglucosaminyltransferase activity"/>
    <property type="evidence" value="ECO:0007669"/>
    <property type="project" value="TreeGrafter"/>
</dbReference>
<feature type="repeat" description="TPR" evidence="3">
    <location>
        <begin position="447"/>
        <end position="480"/>
    </location>
</feature>
<dbReference type="InterPro" id="IPR019734">
    <property type="entry name" value="TPR_rpt"/>
</dbReference>
<feature type="repeat" description="TPR" evidence="3">
    <location>
        <begin position="255"/>
        <end position="288"/>
    </location>
</feature>
<dbReference type="SMART" id="SM00028">
    <property type="entry name" value="TPR"/>
    <property type="match status" value="10"/>
</dbReference>
<dbReference type="PROSITE" id="PS50293">
    <property type="entry name" value="TPR_REGION"/>
    <property type="match status" value="1"/>
</dbReference>
<keyword evidence="5" id="KW-1185">Reference proteome</keyword>
<dbReference type="PROSITE" id="PS50005">
    <property type="entry name" value="TPR"/>
    <property type="match status" value="6"/>
</dbReference>
<feature type="repeat" description="TPR" evidence="3">
    <location>
        <begin position="187"/>
        <end position="220"/>
    </location>
</feature>
<dbReference type="GO" id="GO:0006493">
    <property type="term" value="P:protein O-linked glycosylation"/>
    <property type="evidence" value="ECO:0007669"/>
    <property type="project" value="InterPro"/>
</dbReference>
<sequence length="542" mass="62235">MSSSSLDVFCPKHSDSDAPITIIISIISQKDTTKFTHISNEFGKLGFTKVKDLAGTTLGKASSIKMSGDTLTQLYEAMEIYSKRLDELLNSAKSEHLNRNFILTQKICKSLLIHKPKDLNILLLIANAFLNCDKYEECNNYLEKAKNINPNCTEVLSNIALVASKKYKNDVAKESLYKICSKKPYWSDAWTNYADYLSETNDLTTAQVAYIRALSLKPEFYKTRNKYGKLLLRLNKIKEAKKEFKIALNSAKEYPETLNNLAEVYYKSGKFGKSILKYKQLLETNPDWTNACFHLGMAYEKVKDYENAANALNKAIEQEPENVSFLRMLAVIYSYQDNNMKLCAETLKKCLKFKPEDFNLNLDLALVYLHNIQNYHKAIFYLKKCRKLNPDRIDVYEELFDAYKKTKDHLNAYDACMSMGNLYLEKDDYENARNSFDCAVLMNPNNAFGHWKLGLALYKLGHDDLALKKYKHAIAIRPDFPDAYCNMGELFEERGLVEQAKVYYEMAIKLSPNDHLNARLNLADMSMEKMDLNGATADNEKQ</sequence>
<dbReference type="Pfam" id="PF13432">
    <property type="entry name" value="TPR_16"/>
    <property type="match status" value="1"/>
</dbReference>
<dbReference type="InterPro" id="IPR013105">
    <property type="entry name" value="TPR_2"/>
</dbReference>
<keyword evidence="2 3" id="KW-0802">TPR repeat</keyword>
<dbReference type="PANTHER" id="PTHR44366:SF1">
    <property type="entry name" value="UDP-N-ACETYLGLUCOSAMINE--PEPTIDE N-ACETYLGLUCOSAMINYLTRANSFERASE 110 KDA SUBUNIT"/>
    <property type="match status" value="1"/>
</dbReference>
<dbReference type="InterPro" id="IPR037919">
    <property type="entry name" value="OGT"/>
</dbReference>
<dbReference type="Pfam" id="PF13414">
    <property type="entry name" value="TPR_11"/>
    <property type="match status" value="1"/>
</dbReference>
<dbReference type="Pfam" id="PF13181">
    <property type="entry name" value="TPR_8"/>
    <property type="match status" value="4"/>
</dbReference>
<proteinExistence type="predicted"/>
<evidence type="ECO:0000313" key="4">
    <source>
        <dbReference type="EMBL" id="CAI6360983.1"/>
    </source>
</evidence>
<accession>A0AAV0WYR1</accession>
<feature type="repeat" description="TPR" evidence="3">
    <location>
        <begin position="289"/>
        <end position="322"/>
    </location>
</feature>
<dbReference type="InterPro" id="IPR006597">
    <property type="entry name" value="Sel1-like"/>
</dbReference>
<dbReference type="SMART" id="SM00671">
    <property type="entry name" value="SEL1"/>
    <property type="match status" value="3"/>
</dbReference>
<protein>
    <recommendedName>
        <fullName evidence="6">UDP-N-acetylglucosamine--peptide N-acetylglucosaminyltransferase SPINDLY</fullName>
    </recommendedName>
</protein>
<evidence type="ECO:0008006" key="6">
    <source>
        <dbReference type="Google" id="ProtNLM"/>
    </source>
</evidence>
<dbReference type="Gene3D" id="1.25.40.10">
    <property type="entry name" value="Tetratricopeptide repeat domain"/>
    <property type="match status" value="2"/>
</dbReference>
<dbReference type="Proteomes" id="UP001160148">
    <property type="component" value="Unassembled WGS sequence"/>
</dbReference>
<reference evidence="4 5" key="1">
    <citation type="submission" date="2023-01" db="EMBL/GenBank/DDBJ databases">
        <authorList>
            <person name="Whitehead M."/>
        </authorList>
    </citation>
    <scope>NUCLEOTIDE SEQUENCE [LARGE SCALE GENOMIC DNA]</scope>
</reference>
<dbReference type="PANTHER" id="PTHR44366">
    <property type="entry name" value="UDP-N-ACETYLGLUCOSAMINE--PEPTIDE N-ACETYLGLUCOSAMINYLTRANSFERASE 110 KDA SUBUNIT"/>
    <property type="match status" value="1"/>
</dbReference>
<keyword evidence="1" id="KW-0677">Repeat</keyword>
<feature type="repeat" description="TPR" evidence="3">
    <location>
        <begin position="413"/>
        <end position="446"/>
    </location>
</feature>
<organism evidence="4 5">
    <name type="scientific">Macrosiphum euphorbiae</name>
    <name type="common">potato aphid</name>
    <dbReference type="NCBI Taxonomy" id="13131"/>
    <lineage>
        <taxon>Eukaryota</taxon>
        <taxon>Metazoa</taxon>
        <taxon>Ecdysozoa</taxon>
        <taxon>Arthropoda</taxon>
        <taxon>Hexapoda</taxon>
        <taxon>Insecta</taxon>
        <taxon>Pterygota</taxon>
        <taxon>Neoptera</taxon>
        <taxon>Paraneoptera</taxon>
        <taxon>Hemiptera</taxon>
        <taxon>Sternorrhyncha</taxon>
        <taxon>Aphidomorpha</taxon>
        <taxon>Aphidoidea</taxon>
        <taxon>Aphididae</taxon>
        <taxon>Macrosiphini</taxon>
        <taxon>Macrosiphum</taxon>
    </lineage>
</organism>